<feature type="compositionally biased region" description="Polar residues" evidence="2">
    <location>
        <begin position="157"/>
        <end position="168"/>
    </location>
</feature>
<organism evidence="3 4">
    <name type="scientific">Ascobolus immersus RN42</name>
    <dbReference type="NCBI Taxonomy" id="1160509"/>
    <lineage>
        <taxon>Eukaryota</taxon>
        <taxon>Fungi</taxon>
        <taxon>Dikarya</taxon>
        <taxon>Ascomycota</taxon>
        <taxon>Pezizomycotina</taxon>
        <taxon>Pezizomycetes</taxon>
        <taxon>Pezizales</taxon>
        <taxon>Ascobolaceae</taxon>
        <taxon>Ascobolus</taxon>
    </lineage>
</organism>
<feature type="compositionally biased region" description="Basic and acidic residues" evidence="2">
    <location>
        <begin position="571"/>
        <end position="583"/>
    </location>
</feature>
<reference evidence="3 4" key="1">
    <citation type="journal article" date="2018" name="Nat. Ecol. Evol.">
        <title>Pezizomycetes genomes reveal the molecular basis of ectomycorrhizal truffle lifestyle.</title>
        <authorList>
            <person name="Murat C."/>
            <person name="Payen T."/>
            <person name="Noel B."/>
            <person name="Kuo A."/>
            <person name="Morin E."/>
            <person name="Chen J."/>
            <person name="Kohler A."/>
            <person name="Krizsan K."/>
            <person name="Balestrini R."/>
            <person name="Da Silva C."/>
            <person name="Montanini B."/>
            <person name="Hainaut M."/>
            <person name="Levati E."/>
            <person name="Barry K.W."/>
            <person name="Belfiori B."/>
            <person name="Cichocki N."/>
            <person name="Clum A."/>
            <person name="Dockter R.B."/>
            <person name="Fauchery L."/>
            <person name="Guy J."/>
            <person name="Iotti M."/>
            <person name="Le Tacon F."/>
            <person name="Lindquist E.A."/>
            <person name="Lipzen A."/>
            <person name="Malagnac F."/>
            <person name="Mello A."/>
            <person name="Molinier V."/>
            <person name="Miyauchi S."/>
            <person name="Poulain J."/>
            <person name="Riccioni C."/>
            <person name="Rubini A."/>
            <person name="Sitrit Y."/>
            <person name="Splivallo R."/>
            <person name="Traeger S."/>
            <person name="Wang M."/>
            <person name="Zifcakova L."/>
            <person name="Wipf D."/>
            <person name="Zambonelli A."/>
            <person name="Paolocci F."/>
            <person name="Nowrousian M."/>
            <person name="Ottonello S."/>
            <person name="Baldrian P."/>
            <person name="Spatafora J.W."/>
            <person name="Henrissat B."/>
            <person name="Nagy L.G."/>
            <person name="Aury J.M."/>
            <person name="Wincker P."/>
            <person name="Grigoriev I.V."/>
            <person name="Bonfante P."/>
            <person name="Martin F.M."/>
        </authorList>
    </citation>
    <scope>NUCLEOTIDE SEQUENCE [LARGE SCALE GENOMIC DNA]</scope>
    <source>
        <strain evidence="3 4">RN42</strain>
    </source>
</reference>
<evidence type="ECO:0000313" key="4">
    <source>
        <dbReference type="Proteomes" id="UP000275078"/>
    </source>
</evidence>
<feature type="compositionally biased region" description="Basic and acidic residues" evidence="2">
    <location>
        <begin position="592"/>
        <end position="603"/>
    </location>
</feature>
<feature type="compositionally biased region" description="Low complexity" evidence="2">
    <location>
        <begin position="28"/>
        <end position="45"/>
    </location>
</feature>
<feature type="compositionally biased region" description="Low complexity" evidence="2">
    <location>
        <begin position="741"/>
        <end position="756"/>
    </location>
</feature>
<evidence type="ECO:0000256" key="1">
    <source>
        <dbReference type="SAM" id="Coils"/>
    </source>
</evidence>
<dbReference type="Proteomes" id="UP000275078">
    <property type="component" value="Unassembled WGS sequence"/>
</dbReference>
<gene>
    <name evidence="3" type="ORF">BJ508DRAFT_16226</name>
</gene>
<feature type="coiled-coil region" evidence="1">
    <location>
        <begin position="1018"/>
        <end position="1045"/>
    </location>
</feature>
<feature type="compositionally biased region" description="Polar residues" evidence="2">
    <location>
        <begin position="192"/>
        <end position="226"/>
    </location>
</feature>
<feature type="compositionally biased region" description="Low complexity" evidence="2">
    <location>
        <begin position="169"/>
        <end position="180"/>
    </location>
</feature>
<feature type="region of interest" description="Disordered" evidence="2">
    <location>
        <begin position="1238"/>
        <end position="1274"/>
    </location>
</feature>
<feature type="region of interest" description="Disordered" evidence="2">
    <location>
        <begin position="1"/>
        <end position="53"/>
    </location>
</feature>
<protein>
    <submittedName>
        <fullName evidence="3">Uncharacterized protein</fullName>
    </submittedName>
</protein>
<proteinExistence type="predicted"/>
<dbReference type="STRING" id="1160509.A0A3N4HR28"/>
<feature type="region of interest" description="Disordered" evidence="2">
    <location>
        <begin position="111"/>
        <end position="306"/>
    </location>
</feature>
<feature type="compositionally biased region" description="Low complexity" evidence="2">
    <location>
        <begin position="455"/>
        <end position="468"/>
    </location>
</feature>
<feature type="compositionally biased region" description="Low complexity" evidence="2">
    <location>
        <begin position="655"/>
        <end position="666"/>
    </location>
</feature>
<evidence type="ECO:0000313" key="3">
    <source>
        <dbReference type="EMBL" id="RPA75767.1"/>
    </source>
</evidence>
<name>A0A3N4HR28_ASCIM</name>
<feature type="compositionally biased region" description="Polar residues" evidence="2">
    <location>
        <begin position="772"/>
        <end position="784"/>
    </location>
</feature>
<sequence>MKREAKERARNQDHYAPYPDYQQRASLPPQQQQPQQQQQQQQQPQNPESTELRPVQNDPALLSAIETLASVARLSDTPNLNATELVKMIISDSQHLSLFSQLIRENQQKRVGNAAPNPPNSYPITYSNTTPTPSTPNNGFQTPLGQGGHYVDFNHPITANSSRSNSIQDTPSPTSSSFSDLMGTPTRIPLGSTPSTPVMMQNQQLVAPSTPAQPSYTPQSEAPTISTGTTPMPVPVPTVSAPQSVESSSPARAPRAPVAPVAPVAPIAPTANGNSQAPVRPSPGGQRAPMAPMAPVAPMAPTGPRVVPQEANKWSFASKEVNMLLPSALPMPAPLPQASQKELSPVASSSASPVVPATPSLAATAEVAPTALAAPPIPITNPTPDVPPTSAVPVAPTLPATNNSPERMTGSTLLSVSNEIQKTMGQPQAPIDLTGPEFDDDISPSNAGAKVAEVSLTTPTPDSTSQTSIVTAPETKQPEPRAESTQNEMPSANSMTLSDQPCNSNVPEPVQASPMSPTIKESAALVPSGAEASAPKQPVEGLQSGKSSEAEQPVQEREPFIPFGYGPTFDLSRESEEEQRALDEIIANFQGTHHDVEMSDSHPEPPQNTPEPSSNLTVPADMIDHFTQPHHLDTDMDDLDGWDLPELPEPHVLQAEAAARAQAAELEMAKQATASEHRDTAMLGSPSVLQAQEQLEQQAEDRSPPHLEAQKPVQTDAESNGQAASQPEKTSAAQTESQAREQPPSQTETQTQTQSEVPKAPDLGAYDETQKETPSLSQGEQPQRLSVDVLPSAQPEGLPDQGTKVHSALEFGQAAVQSVGKEVEAQHSTETVSQVSSQAVPALSGTQAAQAAMAPEASAQSTVGQSQVVSEQPRESSVVPGADAFAGLDLEGLVLDDETMALLEQAVQDESMMADLVEMLKNDVPAQPVQPTQVAQPTQPTQPTPPSGATISTAPEAASEPVLQNQEPVAAIPKAPSEETTTSNPHIDNGINHVDPFDMTAFNTGVNTPLNTGLNTPIGNQNIDFDEFERHLAELENTNMEGTNRTLDDATLDELLAELEGELKADNATNATVAPAAPESNPPQFSQQPETQTQLEVQLDFDPMEIDINQITEQLTDEELAALLQGDDLNFTLTAEDIANLKQTVNGIGQQEQQQQPQGILNGQTLDISTLEGAARELAMDEATHHALRQLLQALEQNPNLIDRCVNGQIDVSSLTGAGQKRAWDGHGDQGMAKRTNIAPIPNMSGLSAPRPMSSAVPPRPPYSTSSRSAKADENAEAYKASFGNSAAMNRRLMAPPAFRTPSITYGFSTSIPPKKKTDENKVKSMGFPPMLAGLKKPTPPTPQCT</sequence>
<feature type="compositionally biased region" description="Polar residues" evidence="2">
    <location>
        <begin position="828"/>
        <end position="839"/>
    </location>
</feature>
<feature type="compositionally biased region" description="Polar residues" evidence="2">
    <location>
        <begin position="712"/>
        <end position="737"/>
    </location>
</feature>
<feature type="region of interest" description="Disordered" evidence="2">
    <location>
        <begin position="376"/>
        <end position="410"/>
    </location>
</feature>
<feature type="compositionally biased region" description="Low complexity" evidence="2">
    <location>
        <begin position="122"/>
        <end position="138"/>
    </location>
</feature>
<feature type="compositionally biased region" description="Low complexity" evidence="2">
    <location>
        <begin position="929"/>
        <end position="939"/>
    </location>
</feature>
<keyword evidence="4" id="KW-1185">Reference proteome</keyword>
<feature type="region of interest" description="Disordered" evidence="2">
    <location>
        <begin position="818"/>
        <end position="880"/>
    </location>
</feature>
<feature type="region of interest" description="Disordered" evidence="2">
    <location>
        <begin position="426"/>
        <end position="806"/>
    </location>
</feature>
<feature type="compositionally biased region" description="Polar residues" evidence="2">
    <location>
        <begin position="240"/>
        <end position="249"/>
    </location>
</feature>
<keyword evidence="1" id="KW-0175">Coiled coil</keyword>
<accession>A0A3N4HR28</accession>
<feature type="compositionally biased region" description="Basic and acidic residues" evidence="2">
    <location>
        <begin position="699"/>
        <end position="709"/>
    </location>
</feature>
<feature type="compositionally biased region" description="Low complexity" evidence="2">
    <location>
        <begin position="388"/>
        <end position="401"/>
    </location>
</feature>
<feature type="compositionally biased region" description="Low complexity" evidence="2">
    <location>
        <begin position="842"/>
        <end position="861"/>
    </location>
</feature>
<feature type="compositionally biased region" description="Polar residues" evidence="2">
    <location>
        <begin position="483"/>
        <end position="506"/>
    </location>
</feature>
<feature type="compositionally biased region" description="Basic and acidic residues" evidence="2">
    <location>
        <begin position="1"/>
        <end position="13"/>
    </location>
</feature>
<feature type="compositionally biased region" description="Low complexity" evidence="2">
    <location>
        <begin position="288"/>
        <end position="300"/>
    </location>
</feature>
<evidence type="ECO:0000256" key="2">
    <source>
        <dbReference type="SAM" id="MobiDB-lite"/>
    </source>
</evidence>
<feature type="compositionally biased region" description="Low complexity" evidence="2">
    <location>
        <begin position="250"/>
        <end position="269"/>
    </location>
</feature>
<dbReference type="EMBL" id="ML119757">
    <property type="protein sequence ID" value="RPA75767.1"/>
    <property type="molecule type" value="Genomic_DNA"/>
</dbReference>
<dbReference type="OrthoDB" id="5361604at2759"/>
<feature type="region of interest" description="Disordered" evidence="2">
    <location>
        <begin position="929"/>
        <end position="963"/>
    </location>
</feature>
<feature type="compositionally biased region" description="Pro residues" evidence="2">
    <location>
        <begin position="376"/>
        <end position="387"/>
    </location>
</feature>
<feature type="region of interest" description="Disordered" evidence="2">
    <location>
        <begin position="1305"/>
        <end position="1346"/>
    </location>
</feature>